<keyword evidence="2" id="KW-1185">Reference proteome</keyword>
<dbReference type="Proteomes" id="UP000295444">
    <property type="component" value="Unassembled WGS sequence"/>
</dbReference>
<dbReference type="InterPro" id="IPR011013">
    <property type="entry name" value="Gal_mutarotase_sf_dom"/>
</dbReference>
<evidence type="ECO:0000313" key="2">
    <source>
        <dbReference type="Proteomes" id="UP000295444"/>
    </source>
</evidence>
<evidence type="ECO:0000313" key="1">
    <source>
        <dbReference type="EMBL" id="TDQ04507.1"/>
    </source>
</evidence>
<dbReference type="AlphaFoldDB" id="A0A4R6SKQ4"/>
<comment type="caution">
    <text evidence="1">The sequence shown here is derived from an EMBL/GenBank/DDBJ whole genome shotgun (WGS) entry which is preliminary data.</text>
</comment>
<dbReference type="GO" id="GO:0030246">
    <property type="term" value="F:carbohydrate binding"/>
    <property type="evidence" value="ECO:0007669"/>
    <property type="project" value="InterPro"/>
</dbReference>
<dbReference type="InterPro" id="IPR014718">
    <property type="entry name" value="GH-type_carb-bd"/>
</dbReference>
<dbReference type="InterPro" id="IPR037480">
    <property type="entry name" value="YihR-like"/>
</dbReference>
<dbReference type="Pfam" id="PF01263">
    <property type="entry name" value="Aldose_epim"/>
    <property type="match status" value="1"/>
</dbReference>
<dbReference type="RefSeq" id="WP_133847397.1">
    <property type="nucleotide sequence ID" value="NZ_SNXZ01000001.1"/>
</dbReference>
<dbReference type="CDD" id="cd09022">
    <property type="entry name" value="Aldose_epim_Ec_YihR"/>
    <property type="match status" value="1"/>
</dbReference>
<proteinExistence type="predicted"/>
<dbReference type="GO" id="GO:0016853">
    <property type="term" value="F:isomerase activity"/>
    <property type="evidence" value="ECO:0007669"/>
    <property type="project" value="InterPro"/>
</dbReference>
<gene>
    <name evidence="1" type="ORF">EV186_101459</name>
</gene>
<name>A0A4R6SKQ4_LABRH</name>
<dbReference type="GO" id="GO:0005975">
    <property type="term" value="P:carbohydrate metabolic process"/>
    <property type="evidence" value="ECO:0007669"/>
    <property type="project" value="InterPro"/>
</dbReference>
<accession>A0A4R6SKQ4</accession>
<organism evidence="1 2">
    <name type="scientific">Labedaea rhizosphaerae</name>
    <dbReference type="NCBI Taxonomy" id="598644"/>
    <lineage>
        <taxon>Bacteria</taxon>
        <taxon>Bacillati</taxon>
        <taxon>Actinomycetota</taxon>
        <taxon>Actinomycetes</taxon>
        <taxon>Pseudonocardiales</taxon>
        <taxon>Pseudonocardiaceae</taxon>
        <taxon>Labedaea</taxon>
    </lineage>
</organism>
<dbReference type="Gene3D" id="2.70.98.10">
    <property type="match status" value="1"/>
</dbReference>
<dbReference type="InterPro" id="IPR008183">
    <property type="entry name" value="Aldose_1/G6P_1-epimerase"/>
</dbReference>
<reference evidence="1 2" key="1">
    <citation type="submission" date="2019-03" db="EMBL/GenBank/DDBJ databases">
        <title>Genomic Encyclopedia of Type Strains, Phase IV (KMG-IV): sequencing the most valuable type-strain genomes for metagenomic binning, comparative biology and taxonomic classification.</title>
        <authorList>
            <person name="Goeker M."/>
        </authorList>
    </citation>
    <scope>NUCLEOTIDE SEQUENCE [LARGE SCALE GENOMIC DNA]</scope>
    <source>
        <strain evidence="1 2">DSM 45361</strain>
    </source>
</reference>
<sequence length="293" mass="31252">MALPTGEQLEISGDGHRAVVTTVGAGLRVFERGGVPYLETFPAEEKPPLGAGCVLVPWPNRVAGASWQGHQLEVTEPARGNAIHGLVRRDPWTVSDRGDSHVELEITVDGAPGWPFRFRTTIRYSLDANGLTVRHGVHNLGDADMPFGVGVHPYPRPGATDVDECVLSLAATTRLPLDADSMIPNGDPVSLADKDIVLKTADLDTPFGGCEPGADGLIRHALRGPDGGVQVWADPDFRWVQVFTPPEFPGRPGRAVAIEPMTCPPDALNSGVDVLTVAPGADWHGRWGLTPLE</sequence>
<dbReference type="EMBL" id="SNXZ01000001">
    <property type="protein sequence ID" value="TDQ04507.1"/>
    <property type="molecule type" value="Genomic_DNA"/>
</dbReference>
<dbReference type="OrthoDB" id="4739604at2"/>
<dbReference type="SUPFAM" id="SSF74650">
    <property type="entry name" value="Galactose mutarotase-like"/>
    <property type="match status" value="1"/>
</dbReference>
<protein>
    <submittedName>
        <fullName evidence="1">Aldose 1-epimerase</fullName>
    </submittedName>
</protein>